<name>A0A9P4LE78_9PLEO</name>
<sequence length="167" mass="18087">MRPTHAAAGLEQLQACQDRQSVSSQASDPCRGLPSSGRQPFRFGSDGRFVTRPCSCLYPIPRLDQGAACFLYMIGIPLCCVISPSPSPPHCHQERRGSSITMQHSRFTLRDGPNANWAVPCHSVMLISGDRVKAGLVGAELSAVISSSNDAAKWLPNSEGTRAERRH</sequence>
<proteinExistence type="predicted"/>
<organism evidence="1 2">
    <name type="scientific">Cucurbitaria berberidis CBS 394.84</name>
    <dbReference type="NCBI Taxonomy" id="1168544"/>
    <lineage>
        <taxon>Eukaryota</taxon>
        <taxon>Fungi</taxon>
        <taxon>Dikarya</taxon>
        <taxon>Ascomycota</taxon>
        <taxon>Pezizomycotina</taxon>
        <taxon>Dothideomycetes</taxon>
        <taxon>Pleosporomycetidae</taxon>
        <taxon>Pleosporales</taxon>
        <taxon>Pleosporineae</taxon>
        <taxon>Cucurbitariaceae</taxon>
        <taxon>Cucurbitaria</taxon>
    </lineage>
</organism>
<dbReference type="EMBL" id="ML976614">
    <property type="protein sequence ID" value="KAF1851573.1"/>
    <property type="molecule type" value="Genomic_DNA"/>
</dbReference>
<comment type="caution">
    <text evidence="1">The sequence shown here is derived from an EMBL/GenBank/DDBJ whole genome shotgun (WGS) entry which is preliminary data.</text>
</comment>
<evidence type="ECO:0000313" key="2">
    <source>
        <dbReference type="Proteomes" id="UP000800039"/>
    </source>
</evidence>
<evidence type="ECO:0000313" key="1">
    <source>
        <dbReference type="EMBL" id="KAF1851573.1"/>
    </source>
</evidence>
<dbReference type="GeneID" id="63853098"/>
<keyword evidence="2" id="KW-1185">Reference proteome</keyword>
<gene>
    <name evidence="1" type="ORF">K460DRAFT_391823</name>
</gene>
<accession>A0A9P4LE78</accession>
<dbReference type="RefSeq" id="XP_040794136.1">
    <property type="nucleotide sequence ID" value="XM_040935847.1"/>
</dbReference>
<protein>
    <submittedName>
        <fullName evidence="1">Uncharacterized protein</fullName>
    </submittedName>
</protein>
<dbReference type="AlphaFoldDB" id="A0A9P4LE78"/>
<dbReference type="Proteomes" id="UP000800039">
    <property type="component" value="Unassembled WGS sequence"/>
</dbReference>
<reference evidence="1" key="1">
    <citation type="submission" date="2020-01" db="EMBL/GenBank/DDBJ databases">
        <authorList>
            <consortium name="DOE Joint Genome Institute"/>
            <person name="Haridas S."/>
            <person name="Albert R."/>
            <person name="Binder M."/>
            <person name="Bloem J."/>
            <person name="Labutti K."/>
            <person name="Salamov A."/>
            <person name="Andreopoulos B."/>
            <person name="Baker S.E."/>
            <person name="Barry K."/>
            <person name="Bills G."/>
            <person name="Bluhm B.H."/>
            <person name="Cannon C."/>
            <person name="Castanera R."/>
            <person name="Culley D.E."/>
            <person name="Daum C."/>
            <person name="Ezra D."/>
            <person name="Gonzalez J.B."/>
            <person name="Henrissat B."/>
            <person name="Kuo A."/>
            <person name="Liang C."/>
            <person name="Lipzen A."/>
            <person name="Lutzoni F."/>
            <person name="Magnuson J."/>
            <person name="Mondo S."/>
            <person name="Nolan M."/>
            <person name="Ohm R."/>
            <person name="Pangilinan J."/>
            <person name="Park H.-J."/>
            <person name="Ramirez L."/>
            <person name="Alfaro M."/>
            <person name="Sun H."/>
            <person name="Tritt A."/>
            <person name="Yoshinaga Y."/>
            <person name="Zwiers L.-H."/>
            <person name="Turgeon B.G."/>
            <person name="Goodwin S.B."/>
            <person name="Spatafora J.W."/>
            <person name="Crous P.W."/>
            <person name="Grigoriev I.V."/>
        </authorList>
    </citation>
    <scope>NUCLEOTIDE SEQUENCE</scope>
    <source>
        <strain evidence="1">CBS 394.84</strain>
    </source>
</reference>